<evidence type="ECO:0000256" key="2">
    <source>
        <dbReference type="ARBA" id="ARBA00012254"/>
    </source>
</evidence>
<evidence type="ECO:0000256" key="4">
    <source>
        <dbReference type="ARBA" id="ARBA00022755"/>
    </source>
</evidence>
<comment type="pathway">
    <text evidence="1">Purine metabolism; IMP biosynthesis via de novo pathway; N(2)-formyl-N(1)-(5-phospho-D-ribosyl)glycinamide from N(1)-(5-phospho-D-ribosyl)glycinamide (10-formyl THF route): step 1/1.</text>
</comment>
<feature type="region of interest" description="Disordered" evidence="5">
    <location>
        <begin position="264"/>
        <end position="310"/>
    </location>
</feature>
<evidence type="ECO:0000256" key="3">
    <source>
        <dbReference type="ARBA" id="ARBA00022679"/>
    </source>
</evidence>
<keyword evidence="8" id="KW-1185">Reference proteome</keyword>
<keyword evidence="4" id="KW-0658">Purine biosynthesis</keyword>
<evidence type="ECO:0000256" key="5">
    <source>
        <dbReference type="SAM" id="MobiDB-lite"/>
    </source>
</evidence>
<protein>
    <recommendedName>
        <fullName evidence="2">phosphoribosylglycinamide formyltransferase 1</fullName>
        <ecNumber evidence="2">2.1.2.2</ecNumber>
    </recommendedName>
</protein>
<dbReference type="PANTHER" id="PTHR43369:SF2">
    <property type="entry name" value="PHOSPHORIBOSYLGLYCINAMIDE FORMYLTRANSFERASE"/>
    <property type="match status" value="1"/>
</dbReference>
<proteinExistence type="predicted"/>
<dbReference type="EC" id="2.1.2.2" evidence="2"/>
<dbReference type="InterPro" id="IPR002376">
    <property type="entry name" value="Formyl_transf_N"/>
</dbReference>
<accession>A0ABZ1LQH8</accession>
<dbReference type="RefSeq" id="WP_371637213.1">
    <property type="nucleotide sequence ID" value="NZ_CP108062.1"/>
</dbReference>
<dbReference type="SUPFAM" id="SSF53328">
    <property type="entry name" value="Formyltransferase"/>
    <property type="match status" value="1"/>
</dbReference>
<evidence type="ECO:0000313" key="7">
    <source>
        <dbReference type="EMBL" id="WTR74528.1"/>
    </source>
</evidence>
<evidence type="ECO:0000313" key="8">
    <source>
        <dbReference type="Proteomes" id="UP001622594"/>
    </source>
</evidence>
<feature type="domain" description="Formyl transferase N-terminal" evidence="6">
    <location>
        <begin position="21"/>
        <end position="200"/>
    </location>
</feature>
<gene>
    <name evidence="7" type="ORF">OG814_37225</name>
</gene>
<keyword evidence="3" id="KW-0808">Transferase</keyword>
<dbReference type="EMBL" id="CP108188">
    <property type="protein sequence ID" value="WTR74528.1"/>
    <property type="molecule type" value="Genomic_DNA"/>
</dbReference>
<dbReference type="Gene3D" id="3.40.50.170">
    <property type="entry name" value="Formyl transferase, N-terminal domain"/>
    <property type="match status" value="1"/>
</dbReference>
<reference evidence="7 8" key="1">
    <citation type="submission" date="2022-10" db="EMBL/GenBank/DDBJ databases">
        <title>The complete genomes of actinobacterial strains from the NBC collection.</title>
        <authorList>
            <person name="Joergensen T.S."/>
            <person name="Alvarez Arevalo M."/>
            <person name="Sterndorff E.B."/>
            <person name="Faurdal D."/>
            <person name="Vuksanovic O."/>
            <person name="Mourched A.-S."/>
            <person name="Charusanti P."/>
            <person name="Shaw S."/>
            <person name="Blin K."/>
            <person name="Weber T."/>
        </authorList>
    </citation>
    <scope>NUCLEOTIDE SEQUENCE [LARGE SCALE GENOMIC DNA]</scope>
    <source>
        <strain evidence="7 8">NBC_00123</strain>
    </source>
</reference>
<dbReference type="Pfam" id="PF00551">
    <property type="entry name" value="Formyl_trans_N"/>
    <property type="match status" value="1"/>
</dbReference>
<dbReference type="InterPro" id="IPR036477">
    <property type="entry name" value="Formyl_transf_N_sf"/>
</dbReference>
<dbReference type="PANTHER" id="PTHR43369">
    <property type="entry name" value="PHOSPHORIBOSYLGLYCINAMIDE FORMYLTRANSFERASE"/>
    <property type="match status" value="1"/>
</dbReference>
<evidence type="ECO:0000259" key="6">
    <source>
        <dbReference type="Pfam" id="PF00551"/>
    </source>
</evidence>
<dbReference type="Proteomes" id="UP001622594">
    <property type="component" value="Chromosome"/>
</dbReference>
<name>A0ABZ1LQH8_9ACTN</name>
<organism evidence="7 8">
    <name type="scientific">Streptomyces zaomyceticus</name>
    <dbReference type="NCBI Taxonomy" id="68286"/>
    <lineage>
        <taxon>Bacteria</taxon>
        <taxon>Bacillati</taxon>
        <taxon>Actinomycetota</taxon>
        <taxon>Actinomycetes</taxon>
        <taxon>Kitasatosporales</taxon>
        <taxon>Streptomycetaceae</taxon>
        <taxon>Streptomyces</taxon>
    </lineage>
</organism>
<sequence>MNDTGHDVLPLRRTGSDGPLRIGVLVSATGANLRTLIDMQHTEPDRYRVTLVASHGTGSKALDVARDHGIETWPGDFDARCGTASRATGVTERAEYRRRARQWHDGLNARIAAWERDNDPLDLVVLAYHRWIEGELLTRYHGRMINQHPGDLTVLDDTHRRVLVGNDPVTTAMELGHTTTRTSCFLVDESHDGGAVLCQGPPVPVRRTVDSRAQEREQKNLSDRPCLEWTVRAFAAGSLALAGTTHPDGSRTVLVDGVATPLGGRQLTAEATPPEGMGSRAVHRDRKSGPGSPDAGSQEGRRLPPRPLHA</sequence>
<evidence type="ECO:0000256" key="1">
    <source>
        <dbReference type="ARBA" id="ARBA00005054"/>
    </source>
</evidence>